<dbReference type="Proteomes" id="UP000323521">
    <property type="component" value="Chromosome"/>
</dbReference>
<feature type="region of interest" description="Disordered" evidence="10">
    <location>
        <begin position="1"/>
        <end position="27"/>
    </location>
</feature>
<dbReference type="SUPFAM" id="SSF141523">
    <property type="entry name" value="L,D-transpeptidase catalytic domain-like"/>
    <property type="match status" value="1"/>
</dbReference>
<keyword evidence="5" id="KW-0378">Hydrolase</keyword>
<dbReference type="CDD" id="cd16913">
    <property type="entry name" value="YkuD_like"/>
    <property type="match status" value="1"/>
</dbReference>
<dbReference type="GO" id="GO:0071972">
    <property type="term" value="F:peptidoglycan L,D-transpeptidase activity"/>
    <property type="evidence" value="ECO:0007669"/>
    <property type="project" value="TreeGrafter"/>
</dbReference>
<dbReference type="GO" id="GO:0071555">
    <property type="term" value="P:cell wall organization"/>
    <property type="evidence" value="ECO:0007669"/>
    <property type="project" value="UniProtKB-UniRule"/>
</dbReference>
<feature type="domain" description="L,D-TPase catalytic" evidence="11">
    <location>
        <begin position="44"/>
        <end position="201"/>
    </location>
</feature>
<proteinExistence type="inferred from homology"/>
<keyword evidence="4" id="KW-0808">Transferase</keyword>
<dbReference type="InterPro" id="IPR005490">
    <property type="entry name" value="LD_TPept_cat_dom"/>
</dbReference>
<gene>
    <name evidence="12" type="ORF">DCMF_05590</name>
</gene>
<dbReference type="GO" id="GO:0008360">
    <property type="term" value="P:regulation of cell shape"/>
    <property type="evidence" value="ECO:0007669"/>
    <property type="project" value="UniProtKB-UniRule"/>
</dbReference>
<protein>
    <recommendedName>
        <fullName evidence="11">L,D-TPase catalytic domain-containing protein</fullName>
    </recommendedName>
</protein>
<dbReference type="EMBL" id="CP017634">
    <property type="protein sequence ID" value="ATW28380.1"/>
    <property type="molecule type" value="Genomic_DNA"/>
</dbReference>
<evidence type="ECO:0000256" key="7">
    <source>
        <dbReference type="ARBA" id="ARBA00022984"/>
    </source>
</evidence>
<dbReference type="GO" id="GO:0018104">
    <property type="term" value="P:peptidoglycan-protein cross-linking"/>
    <property type="evidence" value="ECO:0007669"/>
    <property type="project" value="TreeGrafter"/>
</dbReference>
<dbReference type="PROSITE" id="PS52029">
    <property type="entry name" value="LD_TPASE"/>
    <property type="match status" value="1"/>
</dbReference>
<dbReference type="GO" id="GO:0016757">
    <property type="term" value="F:glycosyltransferase activity"/>
    <property type="evidence" value="ECO:0007669"/>
    <property type="project" value="UniProtKB-KW"/>
</dbReference>
<dbReference type="Gene3D" id="2.40.440.10">
    <property type="entry name" value="L,D-transpeptidase catalytic domain-like"/>
    <property type="match status" value="1"/>
</dbReference>
<dbReference type="InterPro" id="IPR050979">
    <property type="entry name" value="LD-transpeptidase"/>
</dbReference>
<dbReference type="Pfam" id="PF03734">
    <property type="entry name" value="YkuD"/>
    <property type="match status" value="1"/>
</dbReference>
<evidence type="ECO:0000313" key="13">
    <source>
        <dbReference type="Proteomes" id="UP000323521"/>
    </source>
</evidence>
<keyword evidence="3" id="KW-0328">Glycosyltransferase</keyword>
<evidence type="ECO:0000256" key="4">
    <source>
        <dbReference type="ARBA" id="ARBA00022679"/>
    </source>
</evidence>
<evidence type="ECO:0000256" key="1">
    <source>
        <dbReference type="ARBA" id="ARBA00004752"/>
    </source>
</evidence>
<evidence type="ECO:0000256" key="10">
    <source>
        <dbReference type="SAM" id="MobiDB-lite"/>
    </source>
</evidence>
<feature type="active site" description="Proton donor/acceptor" evidence="9">
    <location>
        <position position="162"/>
    </location>
</feature>
<reference evidence="12 13" key="1">
    <citation type="submission" date="2016-10" db="EMBL/GenBank/DDBJ databases">
        <title>Complete Genome Sequence of Peptococcaceae strain DCMF.</title>
        <authorList>
            <person name="Edwards R.J."/>
            <person name="Holland S.I."/>
            <person name="Deshpande N.P."/>
            <person name="Wong Y.K."/>
            <person name="Ertan H."/>
            <person name="Manefield M."/>
            <person name="Russell T.L."/>
            <person name="Lee M.J."/>
        </authorList>
    </citation>
    <scope>NUCLEOTIDE SEQUENCE [LARGE SCALE GENOMIC DNA]</scope>
    <source>
        <strain evidence="12 13">DCMF</strain>
    </source>
</reference>
<dbReference type="AlphaFoldDB" id="A0A3G1L149"/>
<evidence type="ECO:0000256" key="9">
    <source>
        <dbReference type="PROSITE-ProRule" id="PRU01373"/>
    </source>
</evidence>
<feature type="active site" description="Nucleophile" evidence="9">
    <location>
        <position position="177"/>
    </location>
</feature>
<comment type="similarity">
    <text evidence="2">Belongs to the YkuD family.</text>
</comment>
<evidence type="ECO:0000256" key="3">
    <source>
        <dbReference type="ARBA" id="ARBA00022676"/>
    </source>
</evidence>
<evidence type="ECO:0000256" key="6">
    <source>
        <dbReference type="ARBA" id="ARBA00022960"/>
    </source>
</evidence>
<dbReference type="KEGG" id="fwa:DCMF_05590"/>
<comment type="pathway">
    <text evidence="1 9">Cell wall biogenesis; peptidoglycan biosynthesis.</text>
</comment>
<evidence type="ECO:0000259" key="11">
    <source>
        <dbReference type="PROSITE" id="PS52029"/>
    </source>
</evidence>
<dbReference type="PANTHER" id="PTHR30582:SF24">
    <property type="entry name" value="L,D-TRANSPEPTIDASE ERFK_SRFK-RELATED"/>
    <property type="match status" value="1"/>
</dbReference>
<sequence length="202" mass="21566">MQTDQVRPGQVLDIPKGSGGQAPASTGTSLAQILREKPEAKSQLTILVDKSDHTLSILSGGVPLKSYHIELGDSGTGDKAVAGDHKTPEGTFYICEKSVLNPADPYLGSRWMRLSYPNIEDADRGLNQGLINQGTYDQIVTAFNSRQVPPQRTGLGGGVGIHGGSTPALGKDWTWGCVGLNNRDVEDFYDYVGVGTPVTIRK</sequence>
<evidence type="ECO:0000256" key="2">
    <source>
        <dbReference type="ARBA" id="ARBA00005992"/>
    </source>
</evidence>
<dbReference type="PANTHER" id="PTHR30582">
    <property type="entry name" value="L,D-TRANSPEPTIDASE"/>
    <property type="match status" value="1"/>
</dbReference>
<dbReference type="UniPathway" id="UPA00219"/>
<evidence type="ECO:0000256" key="5">
    <source>
        <dbReference type="ARBA" id="ARBA00022801"/>
    </source>
</evidence>
<dbReference type="InterPro" id="IPR038063">
    <property type="entry name" value="Transpep_catalytic_dom"/>
</dbReference>
<evidence type="ECO:0000313" key="12">
    <source>
        <dbReference type="EMBL" id="ATW28380.1"/>
    </source>
</evidence>
<accession>A0A3G1L149</accession>
<dbReference type="GO" id="GO:0005576">
    <property type="term" value="C:extracellular region"/>
    <property type="evidence" value="ECO:0007669"/>
    <property type="project" value="TreeGrafter"/>
</dbReference>
<keyword evidence="7 9" id="KW-0573">Peptidoglycan synthesis</keyword>
<name>A0A3G1L149_FORW1</name>
<keyword evidence="8 9" id="KW-0961">Cell wall biogenesis/degradation</keyword>
<organism evidence="12 13">
    <name type="scientific">Formimonas warabiya</name>
    <dbReference type="NCBI Taxonomy" id="1761012"/>
    <lineage>
        <taxon>Bacteria</taxon>
        <taxon>Bacillati</taxon>
        <taxon>Bacillota</taxon>
        <taxon>Clostridia</taxon>
        <taxon>Eubacteriales</taxon>
        <taxon>Peptococcaceae</taxon>
        <taxon>Candidatus Formimonas</taxon>
    </lineage>
</organism>
<keyword evidence="13" id="KW-1185">Reference proteome</keyword>
<evidence type="ECO:0000256" key="8">
    <source>
        <dbReference type="ARBA" id="ARBA00023316"/>
    </source>
</evidence>
<keyword evidence="6 9" id="KW-0133">Cell shape</keyword>